<reference evidence="2 3" key="1">
    <citation type="submission" date="2016-10" db="EMBL/GenBank/DDBJ databases">
        <authorList>
            <person name="de Groot N.N."/>
        </authorList>
    </citation>
    <scope>NUCLEOTIDE SEQUENCE [LARGE SCALE GENOMIC DNA]</scope>
    <source>
        <strain evidence="2 3">CGMCC 4.7037</strain>
    </source>
</reference>
<organism evidence="2 3">
    <name type="scientific">Nonomuraea solani</name>
    <dbReference type="NCBI Taxonomy" id="1144553"/>
    <lineage>
        <taxon>Bacteria</taxon>
        <taxon>Bacillati</taxon>
        <taxon>Actinomycetota</taxon>
        <taxon>Actinomycetes</taxon>
        <taxon>Streptosporangiales</taxon>
        <taxon>Streptosporangiaceae</taxon>
        <taxon>Nonomuraea</taxon>
    </lineage>
</organism>
<dbReference type="PANTHER" id="PTHR22845:SF5">
    <property type="entry name" value="APOPTOTIC PROTEASE-ACTIVATING FACTOR 1"/>
    <property type="match status" value="1"/>
</dbReference>
<dbReference type="Gene3D" id="3.40.50.300">
    <property type="entry name" value="P-loop containing nucleotide triphosphate hydrolases"/>
    <property type="match status" value="1"/>
</dbReference>
<proteinExistence type="predicted"/>
<evidence type="ECO:0000313" key="3">
    <source>
        <dbReference type="Proteomes" id="UP000236732"/>
    </source>
</evidence>
<feature type="domain" description="NB-ARC" evidence="1">
    <location>
        <begin position="249"/>
        <end position="383"/>
    </location>
</feature>
<evidence type="ECO:0000313" key="2">
    <source>
        <dbReference type="EMBL" id="SEG67541.1"/>
    </source>
</evidence>
<dbReference type="GO" id="GO:0005829">
    <property type="term" value="C:cytosol"/>
    <property type="evidence" value="ECO:0007669"/>
    <property type="project" value="UniProtKB-ARBA"/>
</dbReference>
<dbReference type="Proteomes" id="UP000236732">
    <property type="component" value="Unassembled WGS sequence"/>
</dbReference>
<dbReference type="GO" id="GO:0043531">
    <property type="term" value="F:ADP binding"/>
    <property type="evidence" value="ECO:0007669"/>
    <property type="project" value="InterPro"/>
</dbReference>
<dbReference type="RefSeq" id="WP_146103664.1">
    <property type="nucleotide sequence ID" value="NZ_FNVT01000003.1"/>
</dbReference>
<dbReference type="Pfam" id="PF00931">
    <property type="entry name" value="NB-ARC"/>
    <property type="match status" value="1"/>
</dbReference>
<sequence>MGGSDTARGMSFQTASAMLHLVRMPVDFSNGSIFRIEGTDEAVDFEILDSAESPILLAQAKTRIEPGGWSAHELLPLINRWVKADPRGSAKLRFISDAPVNTSGHKLAQLANIAQASRDENEWFAKARDLAPKELTLRPEQYNLFQRLDIHTRMGPWVQILDQVRVEILRSSRTELDAETIDSIVNSLFVAMFEKASNANAASRIIGLDELSELLQVSRREQPTTSRRHTSARATMRGIIPETYAYGREQEIATIREGLTEVAEAPRKGFVVAGIGGIGKSTLAQQYITKHVNDYAFIWWIPASSRLQVFSAYRDLVSETITAGSMNESELASCVGKELSKYYGKALLVFDGISEIQEIPSLLPSGFTGHYILTTRDSAVTARYPGLSLGPMAREDALGWYTEKLSDFPKDQLIRLIDVLEAIPLAMAQALAYLGATGCGVDYYVSELGRYRLKLMNDPDTVPLSYDQGTTLVAAIMLSLDSLTQRSTGGAGDDPADYAIQILCRCSLLAPREIPLSLAALGIEDESAIYNGIREARKYSLVNIDRGYLSIHAIVQETVRSLSFRERLQEILEAFQFILTEEIAKASQHREWQYISLLTDHAVYVIDNVLGLMKPSINTCALIANAAGSVAKLHGNLQLAETMLKSGLQILSTISSAEAPYRRAATAVLLAEILYNMRLHDEAISYATFARAEIEGLAEPRLAEPLLQSYMIEVAANFALENLAPCMKAMSKANQLLSEHVVSPRLGLESLLRIAQILVWRNNWPSARYNLNNISKLYAEELSADADLIRHFQSMRAAVEIMSGKVEDGLQIQAGISLPDPELPIMIKIQHADDLTEIAKALTLQSLERSHAESASSDWLLGIAEHILNTARRILEGHEDRAMETVAVIIFRKANVHFAEFQKSDDEDALDRAIEMAGSAVSQFQHPACQLSALRDTATELLEILKHVKVAGQSVLTEERYDHFGTDGVAPERFHISETRSDEPKVTEISWTEVPHGLEAIGLEARTILLGARVLQYHMAGESRLWAMFGCQALSKALGHFGFTARLIPSCLHIFDSQMREIDALELCGDRDFESSPAWLMTRHFVLWFEDIERVLDPLPEFSAHQFHSAIPPTLFRTPVILPGVHIDDLDSRLRVFSRGDYAMGYHHFRDREDELQGILDSAWISEFVELVEVLKRDISRALARIQ</sequence>
<dbReference type="EMBL" id="FNVT01000003">
    <property type="protein sequence ID" value="SEG67541.1"/>
    <property type="molecule type" value="Genomic_DNA"/>
</dbReference>
<dbReference type="SUPFAM" id="SSF52540">
    <property type="entry name" value="P-loop containing nucleoside triphosphate hydrolases"/>
    <property type="match status" value="1"/>
</dbReference>
<dbReference type="InterPro" id="IPR027417">
    <property type="entry name" value="P-loop_NTPase"/>
</dbReference>
<dbReference type="InterPro" id="IPR002182">
    <property type="entry name" value="NB-ARC"/>
</dbReference>
<gene>
    <name evidence="2" type="ORF">SAMN05444920_103880</name>
</gene>
<accession>A0A1H6C3K4</accession>
<dbReference type="PANTHER" id="PTHR22845">
    <property type="entry name" value="APOPTOTIC PROTEASE-ACTIVATING FACTOR 1"/>
    <property type="match status" value="1"/>
</dbReference>
<evidence type="ECO:0000259" key="1">
    <source>
        <dbReference type="Pfam" id="PF00931"/>
    </source>
</evidence>
<dbReference type="AlphaFoldDB" id="A0A1H6C3K4"/>
<keyword evidence="3" id="KW-1185">Reference proteome</keyword>
<name>A0A1H6C3K4_9ACTN</name>
<protein>
    <submittedName>
        <fullName evidence="2">NB-ARC domain-containing protein</fullName>
    </submittedName>
</protein>
<dbReference type="OrthoDB" id="580767at2"/>